<dbReference type="Proteomes" id="UP001396898">
    <property type="component" value="Unassembled WGS sequence"/>
</dbReference>
<evidence type="ECO:0000256" key="8">
    <source>
        <dbReference type="SAM" id="MobiDB-lite"/>
    </source>
</evidence>
<dbReference type="SMART" id="SM00906">
    <property type="entry name" value="Fungal_trans"/>
    <property type="match status" value="1"/>
</dbReference>
<evidence type="ECO:0000259" key="9">
    <source>
        <dbReference type="SMART" id="SM00906"/>
    </source>
</evidence>
<evidence type="ECO:0000256" key="5">
    <source>
        <dbReference type="ARBA" id="ARBA00023125"/>
    </source>
</evidence>
<evidence type="ECO:0000256" key="7">
    <source>
        <dbReference type="ARBA" id="ARBA00023242"/>
    </source>
</evidence>
<dbReference type="InterPro" id="IPR007219">
    <property type="entry name" value="XnlR_reg_dom"/>
</dbReference>
<keyword evidence="2" id="KW-0479">Metal-binding</keyword>
<dbReference type="InterPro" id="IPR051615">
    <property type="entry name" value="Transcr_Regulatory_Elem"/>
</dbReference>
<protein>
    <recommendedName>
        <fullName evidence="9">Xylanolytic transcriptional activator regulatory domain-containing protein</fullName>
    </recommendedName>
</protein>
<organism evidence="10 11">
    <name type="scientific">Apiospora marii</name>
    <dbReference type="NCBI Taxonomy" id="335849"/>
    <lineage>
        <taxon>Eukaryota</taxon>
        <taxon>Fungi</taxon>
        <taxon>Dikarya</taxon>
        <taxon>Ascomycota</taxon>
        <taxon>Pezizomycotina</taxon>
        <taxon>Sordariomycetes</taxon>
        <taxon>Xylariomycetidae</taxon>
        <taxon>Amphisphaeriales</taxon>
        <taxon>Apiosporaceae</taxon>
        <taxon>Apiospora</taxon>
    </lineage>
</organism>
<keyword evidence="11" id="KW-1185">Reference proteome</keyword>
<feature type="domain" description="Xylanolytic transcriptional activator regulatory" evidence="9">
    <location>
        <begin position="373"/>
        <end position="453"/>
    </location>
</feature>
<dbReference type="CDD" id="cd00067">
    <property type="entry name" value="GAL4"/>
    <property type="match status" value="1"/>
</dbReference>
<dbReference type="InterPro" id="IPR036864">
    <property type="entry name" value="Zn2-C6_fun-type_DNA-bd_sf"/>
</dbReference>
<comment type="subcellular location">
    <subcellularLocation>
        <location evidence="1">Nucleus</location>
    </subcellularLocation>
</comment>
<evidence type="ECO:0000256" key="6">
    <source>
        <dbReference type="ARBA" id="ARBA00023163"/>
    </source>
</evidence>
<keyword evidence="5" id="KW-0238">DNA-binding</keyword>
<dbReference type="Gene3D" id="4.10.240.10">
    <property type="entry name" value="Zn(2)-C6 fungal-type DNA-binding domain"/>
    <property type="match status" value="1"/>
</dbReference>
<keyword evidence="4" id="KW-0805">Transcription regulation</keyword>
<comment type="caution">
    <text evidence="10">The sequence shown here is derived from an EMBL/GenBank/DDBJ whole genome shotgun (WGS) entry which is preliminary data.</text>
</comment>
<dbReference type="EMBL" id="JAQQWI010000016">
    <property type="protein sequence ID" value="KAK8009481.1"/>
    <property type="molecule type" value="Genomic_DNA"/>
</dbReference>
<gene>
    <name evidence="10" type="ORF">PG991_012032</name>
</gene>
<dbReference type="Pfam" id="PF04082">
    <property type="entry name" value="Fungal_trans"/>
    <property type="match status" value="1"/>
</dbReference>
<evidence type="ECO:0000313" key="10">
    <source>
        <dbReference type="EMBL" id="KAK8009481.1"/>
    </source>
</evidence>
<evidence type="ECO:0000256" key="4">
    <source>
        <dbReference type="ARBA" id="ARBA00023015"/>
    </source>
</evidence>
<dbReference type="CDD" id="cd12148">
    <property type="entry name" value="fungal_TF_MHR"/>
    <property type="match status" value="1"/>
</dbReference>
<dbReference type="InterPro" id="IPR001138">
    <property type="entry name" value="Zn2Cys6_DnaBD"/>
</dbReference>
<sequence length="830" mass="91283">MHSRPSGSVTASGRPRRRAAEACTFCRKRKVGRLAFSTKSVHRIRRGGHRIPHKKLTHPRQMKCNNEQPTCANCRTYGKDCTYEPLTASHLTQHAASSEPRRISQHIRQRKVRAAAISADQAQIESNPPRVEVGSPAFEGNRDTDAVPSSVLPKDPNPSGCQPPDNGRDPSSQPKPPASSGTYRPGVSRMVVSANGISSYHGRTSTLFEETIQERTSAAESRPSMPDEWTEKGLVAEAAKQGQLEEFNHRAGTLDFDGVDPELGMHLLSLHWNRQHHSFLITYRPAFMRDMACGGPYFSKILLNAIYFGASKFSPRREVRRDPDDVRTAGWQFRERVRTLLGSALDRSEITTIQALLVMTNSLFALGDERSAAWLYAGLAFRMIIDLGMHVDAPDLSGSPRKFSDEDVEIRRRVFWGAFVVDKIQSLYQGRPATLRESDTAVPIKFLDTYEEFQNWQPFAYSVKSTQYSGSPAYSVSTFTSLCRLSVVMSDILSCIYTERTFDRNASDLCAVLESLNSKLAAWKDALPAHLTFDPAKSTQVPPPHVLSLHAMYHVLSILLHRPFVADGHLYNTSRSIPVNSFLICASAADSISALLRVYDRTFSVRHAPYLISYATYVAATIHVRIAARRNAASEARENLQTCLGVFRDNEKTNWAVRRAKSIVQSLIKRLGVNLSEIRDDPGGPAPTQVRPRSPCHDGQVPGFDNRSSDAITASTTSTNIQVLSGNSNSPSAGWYDIDGIIQSFVRGQNGNYADDAGASSQVENYQMPHEATSGVVPEARDFSGSIGVDGNPASWVGFLPGGGASGAATASFDDLLFGFNGSALDSSFY</sequence>
<evidence type="ECO:0000256" key="3">
    <source>
        <dbReference type="ARBA" id="ARBA00022833"/>
    </source>
</evidence>
<dbReference type="SUPFAM" id="SSF57701">
    <property type="entry name" value="Zn2/Cys6 DNA-binding domain"/>
    <property type="match status" value="1"/>
</dbReference>
<name>A0ABR1RHY2_9PEZI</name>
<feature type="region of interest" description="Disordered" evidence="8">
    <location>
        <begin position="118"/>
        <end position="186"/>
    </location>
</feature>
<dbReference type="PANTHER" id="PTHR31313">
    <property type="entry name" value="TY1 ENHANCER ACTIVATOR"/>
    <property type="match status" value="1"/>
</dbReference>
<evidence type="ECO:0000256" key="2">
    <source>
        <dbReference type="ARBA" id="ARBA00022723"/>
    </source>
</evidence>
<evidence type="ECO:0000256" key="1">
    <source>
        <dbReference type="ARBA" id="ARBA00004123"/>
    </source>
</evidence>
<reference evidence="10 11" key="1">
    <citation type="submission" date="2023-01" db="EMBL/GenBank/DDBJ databases">
        <title>Analysis of 21 Apiospora genomes using comparative genomics revels a genus with tremendous synthesis potential of carbohydrate active enzymes and secondary metabolites.</title>
        <authorList>
            <person name="Sorensen T."/>
        </authorList>
    </citation>
    <scope>NUCLEOTIDE SEQUENCE [LARGE SCALE GENOMIC DNA]</scope>
    <source>
        <strain evidence="10 11">CBS 20057</strain>
    </source>
</reference>
<dbReference type="Pfam" id="PF00172">
    <property type="entry name" value="Zn_clus"/>
    <property type="match status" value="1"/>
</dbReference>
<keyword evidence="6" id="KW-0804">Transcription</keyword>
<accession>A0ABR1RHY2</accession>
<keyword evidence="7" id="KW-0539">Nucleus</keyword>
<keyword evidence="3" id="KW-0862">Zinc</keyword>
<evidence type="ECO:0000313" key="11">
    <source>
        <dbReference type="Proteomes" id="UP001396898"/>
    </source>
</evidence>
<dbReference type="PANTHER" id="PTHR31313:SF86">
    <property type="entry name" value="ZN(2)-C6 FUNGAL-TYPE DOMAIN-CONTAINING PROTEIN"/>
    <property type="match status" value="1"/>
</dbReference>
<proteinExistence type="predicted"/>